<dbReference type="PROSITE" id="PS51257">
    <property type="entry name" value="PROKAR_LIPOPROTEIN"/>
    <property type="match status" value="1"/>
</dbReference>
<dbReference type="EMBL" id="JAGETM010000029">
    <property type="protein sequence ID" value="MBO1997537.1"/>
    <property type="molecule type" value="Genomic_DNA"/>
</dbReference>
<protein>
    <submittedName>
        <fullName evidence="1">Uncharacterized protein</fullName>
    </submittedName>
</protein>
<sequence>MMLKAPVNCFSVVSCNSGKETYVALMELTNEYPYKDYTQWMMRAARNRALADADFECWTDKQVHDFDASLVFTPNSPAQLYQMGVYYLLDFKDWLERGNDSLAKTYQKLPAKLRCVLLSLIISKMQRRGDSLALRRLNSLIVKGQIFGFNITKFVFPFLLS</sequence>
<evidence type="ECO:0000313" key="1">
    <source>
        <dbReference type="EMBL" id="MBO1997537.1"/>
    </source>
</evidence>
<proteinExistence type="predicted"/>
<organism evidence="1 2">
    <name type="scientific">Klebsiella pneumoniae</name>
    <dbReference type="NCBI Taxonomy" id="573"/>
    <lineage>
        <taxon>Bacteria</taxon>
        <taxon>Pseudomonadati</taxon>
        <taxon>Pseudomonadota</taxon>
        <taxon>Gammaproteobacteria</taxon>
        <taxon>Enterobacterales</taxon>
        <taxon>Enterobacteriaceae</taxon>
        <taxon>Klebsiella/Raoultella group</taxon>
        <taxon>Klebsiella</taxon>
        <taxon>Klebsiella pneumoniae complex</taxon>
    </lineage>
</organism>
<accession>A0A939ST05</accession>
<name>A0A939ST05_KLEPN</name>
<dbReference type="AlphaFoldDB" id="A0A939ST05"/>
<gene>
    <name evidence="1" type="ORF">J4730_16305</name>
</gene>
<evidence type="ECO:0000313" key="2">
    <source>
        <dbReference type="Proteomes" id="UP000664002"/>
    </source>
</evidence>
<comment type="caution">
    <text evidence="1">The sequence shown here is derived from an EMBL/GenBank/DDBJ whole genome shotgun (WGS) entry which is preliminary data.</text>
</comment>
<reference evidence="1" key="1">
    <citation type="submission" date="2021-03" db="EMBL/GenBank/DDBJ databases">
        <title>Molecular epidemiology and mechanisms of colistin and carbapenem resistance in Enterobacteriaceae from clinical isolates, the environment and porcine samples in Pretoria, South Africa.</title>
        <authorList>
            <person name="Bogoshi D."/>
            <person name="Mbelle N.M."/>
            <person name="Naidoo V."/>
            <person name="Osei Sekyere J."/>
        </authorList>
    </citation>
    <scope>NUCLEOTIDE SEQUENCE</scope>
    <source>
        <strain evidence="1">C027</strain>
    </source>
</reference>
<dbReference type="Proteomes" id="UP000664002">
    <property type="component" value="Unassembled WGS sequence"/>
</dbReference>